<reference evidence="1" key="1">
    <citation type="submission" date="2020-04" db="EMBL/GenBank/DDBJ databases">
        <title>A chromosome-scale assembly and high-density genetic map of the yellow drum (Nibea albiflora) genome.</title>
        <authorList>
            <person name="Xu D."/>
            <person name="Zhang W."/>
            <person name="Chen R."/>
            <person name="Tan P."/>
            <person name="Wang L."/>
            <person name="Song H."/>
            <person name="Tian L."/>
            <person name="Zhu Q."/>
            <person name="Wang B."/>
        </authorList>
    </citation>
    <scope>NUCLEOTIDE SEQUENCE</scope>
    <source>
        <strain evidence="1">ZJHYS-2018</strain>
    </source>
</reference>
<keyword evidence="2" id="KW-1185">Reference proteome</keyword>
<gene>
    <name evidence="1" type="ORF">GBF38_020818</name>
</gene>
<dbReference type="Proteomes" id="UP000805704">
    <property type="component" value="Chromosome 12"/>
</dbReference>
<name>A0ACB7FIF7_NIBAL</name>
<comment type="caution">
    <text evidence="1">The sequence shown here is derived from an EMBL/GenBank/DDBJ whole genome shotgun (WGS) entry which is preliminary data.</text>
</comment>
<protein>
    <submittedName>
        <fullName evidence="1">Uncharacterized protein</fullName>
    </submittedName>
</protein>
<sequence>MTQLEQERVQWQERRSLVQTNDSLTETIQYKEQEWEDTKEIMNVHLKGLNTYIAQKMRRRKWWERLLH</sequence>
<evidence type="ECO:0000313" key="2">
    <source>
        <dbReference type="Proteomes" id="UP000805704"/>
    </source>
</evidence>
<proteinExistence type="predicted"/>
<accession>A0ACB7FIF7</accession>
<evidence type="ECO:0000313" key="1">
    <source>
        <dbReference type="EMBL" id="KAG8012876.1"/>
    </source>
</evidence>
<organism evidence="1 2">
    <name type="scientific">Nibea albiflora</name>
    <name type="common">Yellow drum</name>
    <name type="synonym">Corvina albiflora</name>
    <dbReference type="NCBI Taxonomy" id="240163"/>
    <lineage>
        <taxon>Eukaryota</taxon>
        <taxon>Metazoa</taxon>
        <taxon>Chordata</taxon>
        <taxon>Craniata</taxon>
        <taxon>Vertebrata</taxon>
        <taxon>Euteleostomi</taxon>
        <taxon>Actinopterygii</taxon>
        <taxon>Neopterygii</taxon>
        <taxon>Teleostei</taxon>
        <taxon>Neoteleostei</taxon>
        <taxon>Acanthomorphata</taxon>
        <taxon>Eupercaria</taxon>
        <taxon>Sciaenidae</taxon>
        <taxon>Nibea</taxon>
    </lineage>
</organism>
<dbReference type="EMBL" id="CM024800">
    <property type="protein sequence ID" value="KAG8012876.1"/>
    <property type="molecule type" value="Genomic_DNA"/>
</dbReference>